<name>A0A232EIJ0_9HYME</name>
<dbReference type="Proteomes" id="UP000215335">
    <property type="component" value="Unassembled WGS sequence"/>
</dbReference>
<keyword evidence="1" id="KW-0812">Transmembrane</keyword>
<feature type="transmembrane region" description="Helical" evidence="1">
    <location>
        <begin position="140"/>
        <end position="159"/>
    </location>
</feature>
<feature type="transmembrane region" description="Helical" evidence="1">
    <location>
        <begin position="171"/>
        <end position="193"/>
    </location>
</feature>
<evidence type="ECO:0000256" key="1">
    <source>
        <dbReference type="SAM" id="Phobius"/>
    </source>
</evidence>
<gene>
    <name evidence="2" type="ORF">TSAR_013336</name>
</gene>
<evidence type="ECO:0000313" key="3">
    <source>
        <dbReference type="Proteomes" id="UP000215335"/>
    </source>
</evidence>
<organism evidence="2 3">
    <name type="scientific">Trichomalopsis sarcophagae</name>
    <dbReference type="NCBI Taxonomy" id="543379"/>
    <lineage>
        <taxon>Eukaryota</taxon>
        <taxon>Metazoa</taxon>
        <taxon>Ecdysozoa</taxon>
        <taxon>Arthropoda</taxon>
        <taxon>Hexapoda</taxon>
        <taxon>Insecta</taxon>
        <taxon>Pterygota</taxon>
        <taxon>Neoptera</taxon>
        <taxon>Endopterygota</taxon>
        <taxon>Hymenoptera</taxon>
        <taxon>Apocrita</taxon>
        <taxon>Proctotrupomorpha</taxon>
        <taxon>Chalcidoidea</taxon>
        <taxon>Pteromalidae</taxon>
        <taxon>Pteromalinae</taxon>
        <taxon>Trichomalopsis</taxon>
    </lineage>
</organism>
<protein>
    <submittedName>
        <fullName evidence="2">Uncharacterized protein</fullName>
    </submittedName>
</protein>
<keyword evidence="3" id="KW-1185">Reference proteome</keyword>
<comment type="caution">
    <text evidence="2">The sequence shown here is derived from an EMBL/GenBank/DDBJ whole genome shotgun (WGS) entry which is preliminary data.</text>
</comment>
<accession>A0A232EIJ0</accession>
<keyword evidence="1" id="KW-1133">Transmembrane helix</keyword>
<keyword evidence="1" id="KW-0472">Membrane</keyword>
<sequence length="221" mass="25321">MNNLTSENKTAIMQIANKIINTLKLKTEKKQIIRTTTTEEKVFKSTLACQGEFNGPLYQTPWQDQGRFQVSVQTIIHGSTSRLFKKTKLGHLMPDLDLTLIRCLTNLPFLQLSLDIIIGLETYLFHYCTEQLGDLPRIDILLKVYIHYLFLVFLDGIVWMGDVNNPAEVALANLVLNFTIITIYGTMIDVAALEKSKKSLGLMLSEVEMLPDRRRTRHHRL</sequence>
<dbReference type="AlphaFoldDB" id="A0A232EIJ0"/>
<evidence type="ECO:0000313" key="2">
    <source>
        <dbReference type="EMBL" id="OXU18154.1"/>
    </source>
</evidence>
<reference evidence="2 3" key="1">
    <citation type="journal article" date="2017" name="Curr. Biol.">
        <title>The Evolution of Venom by Co-option of Single-Copy Genes.</title>
        <authorList>
            <person name="Martinson E.O."/>
            <person name="Mrinalini"/>
            <person name="Kelkar Y.D."/>
            <person name="Chang C.H."/>
            <person name="Werren J.H."/>
        </authorList>
    </citation>
    <scope>NUCLEOTIDE SEQUENCE [LARGE SCALE GENOMIC DNA]</scope>
    <source>
        <strain evidence="2 3">Alberta</strain>
        <tissue evidence="2">Whole body</tissue>
    </source>
</reference>
<proteinExistence type="predicted"/>
<dbReference type="EMBL" id="NNAY01004246">
    <property type="protein sequence ID" value="OXU18154.1"/>
    <property type="molecule type" value="Genomic_DNA"/>
</dbReference>